<evidence type="ECO:0000313" key="1">
    <source>
        <dbReference type="EMBL" id="MBZ5487162.1"/>
    </source>
</evidence>
<reference evidence="1" key="1">
    <citation type="submission" date="2020-06" db="EMBL/GenBank/DDBJ databases">
        <title>Whole Genome Sequence of Halomonas aquamarina MB598.</title>
        <authorList>
            <person name="Pervaiz M."/>
            <person name="Fariq A."/>
            <person name="Yasmin A."/>
            <person name="Welch M."/>
        </authorList>
    </citation>
    <scope>NUCLEOTIDE SEQUENCE</scope>
    <source>
        <strain evidence="1">MB598</strain>
    </source>
</reference>
<name>A0ACC5VSQ1_9GAMM</name>
<gene>
    <name evidence="1" type="ORF">HW452_06435</name>
</gene>
<sequence>MDLLTEIFTKQEFQLLMYCAMAAAIGGFIKSLVISYNFDVPHHLQEKFEAKDWGAAFSNVFSRCLLGAFSGLMYALLMVSAIKMEQGAVAKLIVVAVVIGYLAPDLWKTQEKKMLDRLSEGLEESVKSAFNKQNQSDS</sequence>
<proteinExistence type="predicted"/>
<keyword evidence="2" id="KW-1185">Reference proteome</keyword>
<organism evidence="1 2">
    <name type="scientific">Vreelandella aquamarina</name>
    <dbReference type="NCBI Taxonomy" id="77097"/>
    <lineage>
        <taxon>Bacteria</taxon>
        <taxon>Pseudomonadati</taxon>
        <taxon>Pseudomonadota</taxon>
        <taxon>Gammaproteobacteria</taxon>
        <taxon>Oceanospirillales</taxon>
        <taxon>Halomonadaceae</taxon>
        <taxon>Vreelandella</taxon>
    </lineage>
</organism>
<evidence type="ECO:0000313" key="2">
    <source>
        <dbReference type="Proteomes" id="UP001319846"/>
    </source>
</evidence>
<accession>A0ACC5VSQ1</accession>
<dbReference type="Proteomes" id="UP001319846">
    <property type="component" value="Unassembled WGS sequence"/>
</dbReference>
<comment type="caution">
    <text evidence="1">The sequence shown here is derived from an EMBL/GenBank/DDBJ whole genome shotgun (WGS) entry which is preliminary data.</text>
</comment>
<protein>
    <submittedName>
        <fullName evidence="1">Uncharacterized protein</fullName>
    </submittedName>
</protein>
<dbReference type="EMBL" id="JABYQT010000003">
    <property type="protein sequence ID" value="MBZ5487162.1"/>
    <property type="molecule type" value="Genomic_DNA"/>
</dbReference>